<dbReference type="AlphaFoldDB" id="A0A0P8ADJ3"/>
<protein>
    <submittedName>
        <fullName evidence="1">Uncharacterized protein</fullName>
    </submittedName>
</protein>
<comment type="caution">
    <text evidence="1">The sequence shown here is derived from an EMBL/GenBank/DDBJ whole genome shotgun (WGS) entry which is preliminary data.</text>
</comment>
<evidence type="ECO:0000313" key="1">
    <source>
        <dbReference type="EMBL" id="KPQ42229.1"/>
    </source>
</evidence>
<reference evidence="1 2" key="1">
    <citation type="submission" date="2015-09" db="EMBL/GenBank/DDBJ databases">
        <title>A metagenomics-based metabolic model of nitrate-dependent anaerobic oxidation of methane by Methanoperedens-like archaea.</title>
        <authorList>
            <person name="Arshad A."/>
            <person name="Speth D.R."/>
            <person name="De Graaf R.M."/>
            <person name="Op Den Camp H.J."/>
            <person name="Jetten M.S."/>
            <person name="Welte C.U."/>
        </authorList>
    </citation>
    <scope>NUCLEOTIDE SEQUENCE [LARGE SCALE GENOMIC DNA]</scope>
</reference>
<accession>A0A0P8ADJ3</accession>
<gene>
    <name evidence="1" type="ORF">MPEBLZ_03209</name>
</gene>
<dbReference type="Proteomes" id="UP000050360">
    <property type="component" value="Unassembled WGS sequence"/>
</dbReference>
<sequence>MWEYLDMGDKGNAREHFAKAKGMIGKKGYQRRDGEVKELEEQLSKKD</sequence>
<organism evidence="1 2">
    <name type="scientific">Candidatus Methanoperedens nitratireducens</name>
    <dbReference type="NCBI Taxonomy" id="1392998"/>
    <lineage>
        <taxon>Archaea</taxon>
        <taxon>Methanobacteriati</taxon>
        <taxon>Methanobacteriota</taxon>
        <taxon>Stenosarchaea group</taxon>
        <taxon>Methanomicrobia</taxon>
        <taxon>Methanosarcinales</taxon>
        <taxon>ANME-2 cluster</taxon>
        <taxon>Candidatus Methanoperedentaceae</taxon>
        <taxon>Candidatus Methanoperedens</taxon>
    </lineage>
</organism>
<evidence type="ECO:0000313" key="2">
    <source>
        <dbReference type="Proteomes" id="UP000050360"/>
    </source>
</evidence>
<name>A0A0P8ADJ3_9EURY</name>
<proteinExistence type="predicted"/>
<dbReference type="EMBL" id="LKCM01000252">
    <property type="protein sequence ID" value="KPQ42229.1"/>
    <property type="molecule type" value="Genomic_DNA"/>
</dbReference>